<dbReference type="GO" id="GO:0003677">
    <property type="term" value="F:DNA binding"/>
    <property type="evidence" value="ECO:0007669"/>
    <property type="project" value="UniProtKB-KW"/>
</dbReference>
<dbReference type="PATRIC" id="fig|504832.7.peg.2953"/>
<comment type="similarity">
    <text evidence="9">Belongs to the Lhr helicase family. Lhr-Core subfamily.</text>
</comment>
<dbReference type="InterPro" id="IPR026362">
    <property type="entry name" value="DEXH_lig_assoc"/>
</dbReference>
<dbReference type="Pfam" id="PF08494">
    <property type="entry name" value="DEAD_assoc"/>
    <property type="match status" value="1"/>
</dbReference>
<dbReference type="EMBL" id="CP002826">
    <property type="protein sequence ID" value="AEI07491.1"/>
    <property type="molecule type" value="Genomic_DNA"/>
</dbReference>
<dbReference type="KEGG" id="oca:OCAR_5170"/>
<keyword evidence="14" id="KW-1185">Reference proteome</keyword>
<proteinExistence type="inferred from homology"/>
<keyword evidence="7" id="KW-0234">DNA repair</keyword>
<keyword evidence="2" id="KW-0227">DNA damage</keyword>
<dbReference type="GO" id="GO:0006281">
    <property type="term" value="P:DNA repair"/>
    <property type="evidence" value="ECO:0007669"/>
    <property type="project" value="UniProtKB-KW"/>
</dbReference>
<dbReference type="InterPro" id="IPR052511">
    <property type="entry name" value="ATP-dep_Helicase"/>
</dbReference>
<accession>B6JC87</accession>
<evidence type="ECO:0000256" key="6">
    <source>
        <dbReference type="ARBA" id="ARBA00023125"/>
    </source>
</evidence>
<sequence>MTLLSPDKQLHPLLPDRFARWFAARGWAPRVHQLTLLEKAFEGRSTLLIAPTGAGKTLAGFLPTLVELSHPAPREGKSERISQEASPLTRLAACSGSPPSPTRGEGKNVRSLHTLYISPLKALAVDIARNLERPIADMQLPIRVETRTGDTPASRRQRQRRYPPDIMLTTPEQLALLLSSDDAPYMFSSLKHIVLDELHALVTSKRGDLLALGLTRLWHLAPQATAIGLSATVADPQSLCRFLVPQKPDEAHTADLVIADAGAAPIVEMLDTRERLPWAGHSARHALHEIYDLVKANKTTLMFVNTRSQAEMLFQELWRINDDNLAIALHHGSLDVGQRRKVEDAMAAGRLRGVVCTSSLDLGIDWGDIDLVINVGAPKGASRLMQRIGRANHRLDEPSRAVMVPANRFEVLECRAAIDAVAENAQDTPPLRSGALDVLAQHVLGRACGEPFLADELYDEVRSAAPYTELARGDFDDVIDFVATGGYALKSYEQFARIRQDKSGRWRVANPKVRQSYRLNVGTIVEEPMLKVRLVRARRGGSGSTGPIARGGRLLGEIEEYFIEGLVGGDTFVFGGEIVRYEALVEDQVYVSRANDADARVPSYMGGKFPLSTYLAERVRLLLADRKAWAHLPEQVRDWLSLQAAFSQIPGPRELVVETFPRADKHYLVCYPFEGRLAHQTLGMLLTRRLERARARPLGFVANEYALAVWMLGDASAMIRNQTLDLDALFDPDMLGDDLEAWLAESALMKRTFRTCAVISGLIPRRFAGEEKSRRQVLFSTDLVYDVLRKHQADHVLLRAARADAATGLLDLRRLGDMLARIRRRITHRELDRISPLAVPVMLEIGREAVYGEASDELLAEAAEELVKEAMARD</sequence>
<dbReference type="GO" id="GO:0016887">
    <property type="term" value="F:ATP hydrolysis activity"/>
    <property type="evidence" value="ECO:0007669"/>
    <property type="project" value="TreeGrafter"/>
</dbReference>
<evidence type="ECO:0000256" key="2">
    <source>
        <dbReference type="ARBA" id="ARBA00022763"/>
    </source>
</evidence>
<dbReference type="SMART" id="SM00487">
    <property type="entry name" value="DEXDc"/>
    <property type="match status" value="1"/>
</dbReference>
<dbReference type="Pfam" id="PF19306">
    <property type="entry name" value="WHD_Lhr"/>
    <property type="match status" value="1"/>
</dbReference>
<dbReference type="PIRSF" id="PIRSF037307">
    <property type="entry name" value="Lhr-like_helic_prd"/>
    <property type="match status" value="1"/>
</dbReference>
<evidence type="ECO:0000256" key="9">
    <source>
        <dbReference type="ARBA" id="ARBA00093467"/>
    </source>
</evidence>
<dbReference type="eggNOG" id="COG1201">
    <property type="taxonomic scope" value="Bacteria"/>
</dbReference>
<evidence type="ECO:0000256" key="8">
    <source>
        <dbReference type="ARBA" id="ARBA00023235"/>
    </source>
</evidence>
<keyword evidence="8" id="KW-0413">Isomerase</keyword>
<evidence type="ECO:0000313" key="13">
    <source>
        <dbReference type="EMBL" id="AEI07491.1"/>
    </source>
</evidence>
<protein>
    <submittedName>
        <fullName evidence="13">Putative helicase</fullName>
    </submittedName>
</protein>
<organism evidence="13 14">
    <name type="scientific">Afipia carboxidovorans (strain ATCC 49405 / DSM 1227 / KCTC 32145 / OM5)</name>
    <name type="common">Oligotropha carboxidovorans</name>
    <dbReference type="NCBI Taxonomy" id="504832"/>
    <lineage>
        <taxon>Bacteria</taxon>
        <taxon>Pseudomonadati</taxon>
        <taxon>Pseudomonadota</taxon>
        <taxon>Alphaproteobacteria</taxon>
        <taxon>Hyphomicrobiales</taxon>
        <taxon>Nitrobacteraceae</taxon>
        <taxon>Afipia</taxon>
    </lineage>
</organism>
<dbReference type="PROSITE" id="PS51192">
    <property type="entry name" value="HELICASE_ATP_BIND_1"/>
    <property type="match status" value="1"/>
</dbReference>
<evidence type="ECO:0000256" key="3">
    <source>
        <dbReference type="ARBA" id="ARBA00022801"/>
    </source>
</evidence>
<evidence type="ECO:0000256" key="4">
    <source>
        <dbReference type="ARBA" id="ARBA00022806"/>
    </source>
</evidence>
<evidence type="ECO:0000313" key="14">
    <source>
        <dbReference type="Proteomes" id="UP000007730"/>
    </source>
</evidence>
<keyword evidence="1" id="KW-0547">Nucleotide-binding</keyword>
<evidence type="ECO:0000256" key="10">
    <source>
        <dbReference type="SAM" id="MobiDB-lite"/>
    </source>
</evidence>
<dbReference type="PROSITE" id="PS51194">
    <property type="entry name" value="HELICASE_CTER"/>
    <property type="match status" value="1"/>
</dbReference>
<dbReference type="PANTHER" id="PTHR47962">
    <property type="entry name" value="ATP-DEPENDENT HELICASE LHR-RELATED-RELATED"/>
    <property type="match status" value="1"/>
</dbReference>
<dbReference type="InterPro" id="IPR001650">
    <property type="entry name" value="Helicase_C-like"/>
</dbReference>
<dbReference type="InterPro" id="IPR013701">
    <property type="entry name" value="Lhr-like_DEAD/DEAH_assoc"/>
</dbReference>
<keyword evidence="4 13" id="KW-0347">Helicase</keyword>
<dbReference type="RefSeq" id="WP_012562333.1">
    <property type="nucleotide sequence ID" value="NC_011386.1"/>
</dbReference>
<dbReference type="Pfam" id="PF00271">
    <property type="entry name" value="Helicase_C"/>
    <property type="match status" value="1"/>
</dbReference>
<dbReference type="STRING" id="504832.OCA5_c27980"/>
<dbReference type="NCBIfam" id="TIGR04121">
    <property type="entry name" value="DEXH_lig_assoc"/>
    <property type="match status" value="1"/>
</dbReference>
<name>B6JC87_AFIC5</name>
<reference evidence="13 14" key="1">
    <citation type="journal article" date="2011" name="J. Bacteriol.">
        <title>Complete genome sequences of the chemolithoautotrophic Oligotropha carboxidovorans strains OM4 and OM5.</title>
        <authorList>
            <person name="Volland S."/>
            <person name="Rachinger M."/>
            <person name="Strittmatter A."/>
            <person name="Daniel R."/>
            <person name="Gottschalk G."/>
            <person name="Meyer O."/>
        </authorList>
    </citation>
    <scope>NUCLEOTIDE SEQUENCE [LARGE SCALE GENOMIC DNA]</scope>
    <source>
        <strain evidence="14">ATCC 49405 / DSM 1227 / KCTC 32145 / OM5</strain>
    </source>
</reference>
<dbReference type="Proteomes" id="UP000007730">
    <property type="component" value="Chromosome"/>
</dbReference>
<feature type="region of interest" description="Disordered" evidence="10">
    <location>
        <begin position="72"/>
        <end position="107"/>
    </location>
</feature>
<evidence type="ECO:0000259" key="12">
    <source>
        <dbReference type="PROSITE" id="PS51194"/>
    </source>
</evidence>
<keyword evidence="5" id="KW-0067">ATP-binding</keyword>
<dbReference type="AlphaFoldDB" id="B6JC87"/>
<feature type="domain" description="Helicase ATP-binding" evidence="11">
    <location>
        <begin position="37"/>
        <end position="251"/>
    </location>
</feature>
<keyword evidence="6" id="KW-0238">DNA-binding</keyword>
<dbReference type="InterPro" id="IPR014001">
    <property type="entry name" value="Helicase_ATP-bd"/>
</dbReference>
<evidence type="ECO:0000256" key="5">
    <source>
        <dbReference type="ARBA" id="ARBA00022840"/>
    </source>
</evidence>
<dbReference type="InterPro" id="IPR027417">
    <property type="entry name" value="P-loop_NTPase"/>
</dbReference>
<dbReference type="GO" id="GO:0004386">
    <property type="term" value="F:helicase activity"/>
    <property type="evidence" value="ECO:0007669"/>
    <property type="project" value="UniProtKB-KW"/>
</dbReference>
<evidence type="ECO:0000259" key="11">
    <source>
        <dbReference type="PROSITE" id="PS51192"/>
    </source>
</evidence>
<evidence type="ECO:0000256" key="1">
    <source>
        <dbReference type="ARBA" id="ARBA00022741"/>
    </source>
</evidence>
<dbReference type="Gene3D" id="3.40.50.300">
    <property type="entry name" value="P-loop containing nucleotide triphosphate hydrolases"/>
    <property type="match status" value="2"/>
</dbReference>
<dbReference type="KEGG" id="ocg:OCA5_c27980"/>
<gene>
    <name evidence="13" type="ordered locus">OCA5_c27980</name>
</gene>
<feature type="domain" description="Helicase C-terminal" evidence="12">
    <location>
        <begin position="286"/>
        <end position="437"/>
    </location>
</feature>
<dbReference type="GO" id="GO:0005524">
    <property type="term" value="F:ATP binding"/>
    <property type="evidence" value="ECO:0007669"/>
    <property type="project" value="UniProtKB-KW"/>
</dbReference>
<dbReference type="Pfam" id="PF00270">
    <property type="entry name" value="DEAD"/>
    <property type="match status" value="1"/>
</dbReference>
<dbReference type="HOGENOM" id="CLU_002025_0_1_5"/>
<evidence type="ECO:0000256" key="7">
    <source>
        <dbReference type="ARBA" id="ARBA00023204"/>
    </source>
</evidence>
<dbReference type="InterPro" id="IPR045628">
    <property type="entry name" value="Lhr_WH_dom"/>
</dbReference>
<dbReference type="InterPro" id="IPR017170">
    <property type="entry name" value="Lhr-like"/>
</dbReference>
<dbReference type="InterPro" id="IPR011545">
    <property type="entry name" value="DEAD/DEAH_box_helicase_dom"/>
</dbReference>
<dbReference type="PANTHER" id="PTHR47962:SF3">
    <property type="entry name" value="LARGE ATP-DEPENDENT HELICASE-RELATED PROTEIN"/>
    <property type="match status" value="1"/>
</dbReference>
<keyword evidence="3" id="KW-0378">Hydrolase</keyword>
<dbReference type="CDD" id="cd18796">
    <property type="entry name" value="SF2_C_LHR"/>
    <property type="match status" value="1"/>
</dbReference>
<dbReference type="OrthoDB" id="9815222at2"/>
<dbReference type="SMART" id="SM00490">
    <property type="entry name" value="HELICc"/>
    <property type="match status" value="1"/>
</dbReference>
<feature type="compositionally biased region" description="Basic and acidic residues" evidence="10">
    <location>
        <begin position="72"/>
        <end position="82"/>
    </location>
</feature>
<dbReference type="SUPFAM" id="SSF52540">
    <property type="entry name" value="P-loop containing nucleoside triphosphate hydrolases"/>
    <property type="match status" value="1"/>
</dbReference>